<organism evidence="3">
    <name type="scientific">Melampsora larici-populina (strain 98AG31 / pathotype 3-4-7)</name>
    <name type="common">Poplar leaf rust fungus</name>
    <dbReference type="NCBI Taxonomy" id="747676"/>
    <lineage>
        <taxon>Eukaryota</taxon>
        <taxon>Fungi</taxon>
        <taxon>Dikarya</taxon>
        <taxon>Basidiomycota</taxon>
        <taxon>Pucciniomycotina</taxon>
        <taxon>Pucciniomycetes</taxon>
        <taxon>Pucciniales</taxon>
        <taxon>Melampsoraceae</taxon>
        <taxon>Melampsora</taxon>
    </lineage>
</organism>
<name>F4RWE7_MELLP</name>
<feature type="compositionally biased region" description="Polar residues" evidence="1">
    <location>
        <begin position="468"/>
        <end position="480"/>
    </location>
</feature>
<evidence type="ECO:0000256" key="1">
    <source>
        <dbReference type="SAM" id="MobiDB-lite"/>
    </source>
</evidence>
<feature type="compositionally biased region" description="Basic and acidic residues" evidence="1">
    <location>
        <begin position="481"/>
        <end position="492"/>
    </location>
</feature>
<feature type="compositionally biased region" description="Basic and acidic residues" evidence="1">
    <location>
        <begin position="510"/>
        <end position="522"/>
    </location>
</feature>
<dbReference type="KEGG" id="mlr:MELLADRAFT_65703"/>
<dbReference type="VEuPathDB" id="FungiDB:MELLADRAFT_65703"/>
<evidence type="ECO:0000313" key="3">
    <source>
        <dbReference type="Proteomes" id="UP000001072"/>
    </source>
</evidence>
<gene>
    <name evidence="2" type="ORF">MELLADRAFT_65703</name>
</gene>
<evidence type="ECO:0000313" key="2">
    <source>
        <dbReference type="EMBL" id="EGG03335.1"/>
    </source>
</evidence>
<dbReference type="InParanoid" id="F4RWE7"/>
<dbReference type="AlphaFoldDB" id="F4RWE7"/>
<reference evidence="3" key="1">
    <citation type="journal article" date="2011" name="Proc. Natl. Acad. Sci. U.S.A.">
        <title>Obligate biotrophy features unraveled by the genomic analysis of rust fungi.</title>
        <authorList>
            <person name="Duplessis S."/>
            <person name="Cuomo C.A."/>
            <person name="Lin Y.-C."/>
            <person name="Aerts A."/>
            <person name="Tisserant E."/>
            <person name="Veneault-Fourrey C."/>
            <person name="Joly D.L."/>
            <person name="Hacquard S."/>
            <person name="Amselem J."/>
            <person name="Cantarel B.L."/>
            <person name="Chiu R."/>
            <person name="Coutinho P.M."/>
            <person name="Feau N."/>
            <person name="Field M."/>
            <person name="Frey P."/>
            <person name="Gelhaye E."/>
            <person name="Goldberg J."/>
            <person name="Grabherr M.G."/>
            <person name="Kodira C.D."/>
            <person name="Kohler A."/>
            <person name="Kuees U."/>
            <person name="Lindquist E.A."/>
            <person name="Lucas S.M."/>
            <person name="Mago R."/>
            <person name="Mauceli E."/>
            <person name="Morin E."/>
            <person name="Murat C."/>
            <person name="Pangilinan J.L."/>
            <person name="Park R."/>
            <person name="Pearson M."/>
            <person name="Quesneville H."/>
            <person name="Rouhier N."/>
            <person name="Sakthikumar S."/>
            <person name="Salamov A.A."/>
            <person name="Schmutz J."/>
            <person name="Selles B."/>
            <person name="Shapiro H."/>
            <person name="Tanguay P."/>
            <person name="Tuskan G.A."/>
            <person name="Henrissat B."/>
            <person name="Van de Peer Y."/>
            <person name="Rouze P."/>
            <person name="Ellis J.G."/>
            <person name="Dodds P.N."/>
            <person name="Schein J.E."/>
            <person name="Zhong S."/>
            <person name="Hamelin R.C."/>
            <person name="Grigoriev I.V."/>
            <person name="Szabo L.J."/>
            <person name="Martin F."/>
        </authorList>
    </citation>
    <scope>NUCLEOTIDE SEQUENCE [LARGE SCALE GENOMIC DNA]</scope>
    <source>
        <strain evidence="3">98AG31 / pathotype 3-4-7</strain>
    </source>
</reference>
<feature type="region of interest" description="Disordered" evidence="1">
    <location>
        <begin position="440"/>
        <end position="531"/>
    </location>
</feature>
<dbReference type="EMBL" id="GL883125">
    <property type="protein sequence ID" value="EGG03335.1"/>
    <property type="molecule type" value="Genomic_DNA"/>
</dbReference>
<dbReference type="GeneID" id="18930481"/>
<dbReference type="Proteomes" id="UP000001072">
    <property type="component" value="Unassembled WGS sequence"/>
</dbReference>
<sequence>MIDHVESYTEPPKIVSSETLSPERYREPALSKNEQDEIPTVKTFNFEVNRTNEKKQSTVSFENKVHGKTPLITTKLKEPIIQTKSIKDIIRETEDNISPFVAAGPVREQTDNSSNTSFDKHFSLNKKFQALQLQTESLSPKSIPSIIEHKEDISSMMKNLQRSLEHKLDNNIRLLSEKWDFGINMLNDELNLNFDDIKTDVTKLKEGLRASEARNTCGDCKNSLEQIIEAYSLTCKQVVEIHSTHLSEMMCRLGEKLDNQAHQIVLLHMNVTRMISMMKTQNNLNDNISEQALGNNPFAEARSWYTVKRRGLGKRSWDEWKKMIMDHFGTPIWKRKMATAFDRDTFKWENREKPTAWLLMQRRRMDAAWPFLTIREQIDKVLGLCNGDIEHAVQSRISDHSDFKSFVNIFQEVVTNTSIGKTLQKTKDYRNYNFSSREKTSSFRDYKASEHPKPTEVGKYKDYRPSRPSGNSPARVSFRNDTNKGSRFEKKSINVISNEMDEEQDDEEKTEMSEEQEHRGTESSDDDENGLCIGNIDMMDQHREQECLATVSEATEETVQVQTPTLSIEDLAKNLRIAEEVTASVNPPPFLERRNFDNAESRAFIAVTISGFSSHMLLNTGIEPSIASTKILNKYWPTWPTDMKTTGTDELDVLGEVSMPIKLEHVYNPCFLMIKFTVLRDDELDHLILGSRDLREFGFSLYLGGRTRSKHFNFQ</sequence>
<dbReference type="HOGENOM" id="CLU_386386_0_0_1"/>
<proteinExistence type="predicted"/>
<protein>
    <submittedName>
        <fullName evidence="2">Uncharacterized protein</fullName>
    </submittedName>
</protein>
<dbReference type="RefSeq" id="XP_007413470.1">
    <property type="nucleotide sequence ID" value="XM_007413408.1"/>
</dbReference>
<feature type="compositionally biased region" description="Acidic residues" evidence="1">
    <location>
        <begin position="499"/>
        <end position="509"/>
    </location>
</feature>
<feature type="compositionally biased region" description="Basic and acidic residues" evidence="1">
    <location>
        <begin position="21"/>
        <end position="32"/>
    </location>
</feature>
<feature type="region of interest" description="Disordered" evidence="1">
    <location>
        <begin position="1"/>
        <end position="32"/>
    </location>
</feature>
<keyword evidence="3" id="KW-1185">Reference proteome</keyword>
<feature type="compositionally biased region" description="Basic and acidic residues" evidence="1">
    <location>
        <begin position="440"/>
        <end position="465"/>
    </location>
</feature>
<accession>F4RWE7</accession>